<comment type="cofactor">
    <cofactor evidence="14">
        <name>thiamine diphosphate</name>
        <dbReference type="ChEBI" id="CHEBI:58937"/>
    </cofactor>
    <text evidence="14">Binds 1 thiamine pyrophosphate per subunit.</text>
</comment>
<evidence type="ECO:0000259" key="17">
    <source>
        <dbReference type="Pfam" id="PF02776"/>
    </source>
</evidence>
<dbReference type="SUPFAM" id="SSF52518">
    <property type="entry name" value="Thiamin diphosphate-binding fold (THDP-binding)"/>
    <property type="match status" value="2"/>
</dbReference>
<dbReference type="InterPro" id="IPR029035">
    <property type="entry name" value="DHS-like_NAD/FAD-binding_dom"/>
</dbReference>
<comment type="similarity">
    <text evidence="3 14">Belongs to the TPP enzyme family.</text>
</comment>
<keyword evidence="9" id="KW-0274">FAD</keyword>
<keyword evidence="5 14" id="KW-0028">Amino-acid biosynthesis</keyword>
<dbReference type="InterPro" id="IPR029061">
    <property type="entry name" value="THDP-binding"/>
</dbReference>
<dbReference type="InterPro" id="IPR011766">
    <property type="entry name" value="TPP_enzyme_TPP-bd"/>
</dbReference>
<dbReference type="NCBIfam" id="TIGR00118">
    <property type="entry name" value="acolac_lg"/>
    <property type="match status" value="1"/>
</dbReference>
<evidence type="ECO:0000256" key="10">
    <source>
        <dbReference type="ARBA" id="ARBA00022842"/>
    </source>
</evidence>
<dbReference type="Gene3D" id="3.40.50.1220">
    <property type="entry name" value="TPP-binding domain"/>
    <property type="match status" value="1"/>
</dbReference>
<dbReference type="Pfam" id="PF02776">
    <property type="entry name" value="TPP_enzyme_N"/>
    <property type="match status" value="1"/>
</dbReference>
<evidence type="ECO:0000256" key="1">
    <source>
        <dbReference type="ARBA" id="ARBA00004974"/>
    </source>
</evidence>
<evidence type="ECO:0000256" key="7">
    <source>
        <dbReference type="ARBA" id="ARBA00022679"/>
    </source>
</evidence>
<comment type="cofactor">
    <cofactor evidence="14">
        <name>Mg(2+)</name>
        <dbReference type="ChEBI" id="CHEBI:18420"/>
    </cofactor>
    <text evidence="14">Binds 1 Mg(2+) ion per subunit.</text>
</comment>
<keyword evidence="12 14" id="KW-0100">Branched-chain amino acid biosynthesis</keyword>
<dbReference type="SUPFAM" id="SSF52467">
    <property type="entry name" value="DHS-like NAD/FAD-binding domain"/>
    <property type="match status" value="1"/>
</dbReference>
<evidence type="ECO:0000256" key="11">
    <source>
        <dbReference type="ARBA" id="ARBA00023052"/>
    </source>
</evidence>
<dbReference type="FunFam" id="3.40.50.970:FF:000016">
    <property type="entry name" value="Acetolactate synthase"/>
    <property type="match status" value="1"/>
</dbReference>
<keyword evidence="11 14" id="KW-0786">Thiamine pyrophosphate</keyword>
<evidence type="ECO:0000256" key="5">
    <source>
        <dbReference type="ARBA" id="ARBA00022605"/>
    </source>
</evidence>
<accession>A0A840CGM3</accession>
<dbReference type="UniPathway" id="UPA00049">
    <property type="reaction ID" value="UER00059"/>
</dbReference>
<dbReference type="EC" id="2.2.1.6" evidence="4 14"/>
<dbReference type="RefSeq" id="WP_183306082.1">
    <property type="nucleotide sequence ID" value="NZ_JACIEP010000003.1"/>
</dbReference>
<dbReference type="GO" id="GO:0050660">
    <property type="term" value="F:flavin adenine dinucleotide binding"/>
    <property type="evidence" value="ECO:0007669"/>
    <property type="project" value="InterPro"/>
</dbReference>
<dbReference type="UniPathway" id="UPA00047">
    <property type="reaction ID" value="UER00055"/>
</dbReference>
<gene>
    <name evidence="18" type="ORF">GGR21_001026</name>
</gene>
<protein>
    <recommendedName>
        <fullName evidence="4 14">Acetolactate synthase</fullName>
        <ecNumber evidence="4 14">2.2.1.6</ecNumber>
    </recommendedName>
</protein>
<evidence type="ECO:0000256" key="2">
    <source>
        <dbReference type="ARBA" id="ARBA00005025"/>
    </source>
</evidence>
<dbReference type="CDD" id="cd07035">
    <property type="entry name" value="TPP_PYR_POX_like"/>
    <property type="match status" value="1"/>
</dbReference>
<comment type="pathway">
    <text evidence="1 14">Amino-acid biosynthesis; L-isoleucine biosynthesis; L-isoleucine from 2-oxobutanoate: step 1/4.</text>
</comment>
<dbReference type="GO" id="GO:0003984">
    <property type="term" value="F:acetolactate synthase activity"/>
    <property type="evidence" value="ECO:0007669"/>
    <property type="project" value="UniProtKB-EC"/>
</dbReference>
<dbReference type="Proteomes" id="UP000555103">
    <property type="component" value="Unassembled WGS sequence"/>
</dbReference>
<evidence type="ECO:0000259" key="15">
    <source>
        <dbReference type="Pfam" id="PF00205"/>
    </source>
</evidence>
<evidence type="ECO:0000256" key="9">
    <source>
        <dbReference type="ARBA" id="ARBA00022827"/>
    </source>
</evidence>
<dbReference type="FunFam" id="3.40.50.1220:FF:000008">
    <property type="entry name" value="Acetolactate synthase"/>
    <property type="match status" value="1"/>
</dbReference>
<keyword evidence="7 14" id="KW-0808">Transferase</keyword>
<keyword evidence="19" id="KW-1185">Reference proteome</keyword>
<dbReference type="InterPro" id="IPR012846">
    <property type="entry name" value="Acetolactate_synth_lsu"/>
</dbReference>
<dbReference type="InterPro" id="IPR039368">
    <property type="entry name" value="AHAS_TPP"/>
</dbReference>
<keyword evidence="8 14" id="KW-0479">Metal-binding</keyword>
<dbReference type="FunFam" id="3.40.50.970:FF:000007">
    <property type="entry name" value="Acetolactate synthase"/>
    <property type="match status" value="1"/>
</dbReference>
<evidence type="ECO:0000256" key="6">
    <source>
        <dbReference type="ARBA" id="ARBA00022630"/>
    </source>
</evidence>
<feature type="domain" description="Thiamine pyrophosphate enzyme N-terminal TPP-binding" evidence="17">
    <location>
        <begin position="7"/>
        <end position="122"/>
    </location>
</feature>
<dbReference type="GO" id="GO:0009099">
    <property type="term" value="P:L-valine biosynthetic process"/>
    <property type="evidence" value="ECO:0007669"/>
    <property type="project" value="UniProtKB-UniPathway"/>
</dbReference>
<evidence type="ECO:0000313" key="19">
    <source>
        <dbReference type="Proteomes" id="UP000555103"/>
    </source>
</evidence>
<dbReference type="InterPro" id="IPR045229">
    <property type="entry name" value="TPP_enz"/>
</dbReference>
<comment type="caution">
    <text evidence="18">The sequence shown here is derived from an EMBL/GenBank/DDBJ whole genome shotgun (WGS) entry which is preliminary data.</text>
</comment>
<feature type="domain" description="Thiamine pyrophosphate enzyme central" evidence="15">
    <location>
        <begin position="198"/>
        <end position="330"/>
    </location>
</feature>
<keyword evidence="10 14" id="KW-0460">Magnesium</keyword>
<proteinExistence type="inferred from homology"/>
<sequence>MNNSKITGSEALMRSLLNEGADTIFGYPGGAIMPVFDCLYDYRDRINHILVRHEQGATHAAQGYARTSGKVGVALVTSGPGATNAVTGVADAMLDSTPIVVISGQVVSSLLGSDAFQEADVVGIMQPVTKWAYQIRRPEDIAWAVSRAFYIASTGRPGPVILDITKDAQFGLLENFKYEKATFIRSYQPKPEVKQQEIETAAQIINTAKKPLVLVGQGVILGNAEKEFLAFAEKSGIPVASTVLGLSVMPSDHPQHVGMLGMHGNIAPNQKTNECDVLIAIGMRFDDRVTGDLNTYAKQAKIIHFDIDKAEINKNVPVTACVLGDVKETLPLVTELLDRKSYTEWLDEFKVCYDREYNVVIKEELYPESGQLKMGEVINKVSEATGNKAVLVTDVGQHQMMALRYFKYSQSRSVVTSGGLGTMGFGLPAAIGAKYGTPDRTVCLFVGDGGIQMTIQELGTIMQYGIDVKIILLNNHFLGMVRQWQELFFDERYSNTVMHNPDFVKIAEAYDIPGKKVEDRADLDKAIEEMIAHKGSYLLDVQVEAKGMVYPMVPAGTCVTNILLGNE</sequence>
<dbReference type="GO" id="GO:0005948">
    <property type="term" value="C:acetolactate synthase complex"/>
    <property type="evidence" value="ECO:0007669"/>
    <property type="project" value="TreeGrafter"/>
</dbReference>
<dbReference type="InterPro" id="IPR012000">
    <property type="entry name" value="Thiamin_PyroP_enz_cen_dom"/>
</dbReference>
<dbReference type="EMBL" id="JACIEP010000003">
    <property type="protein sequence ID" value="MBB4035137.1"/>
    <property type="molecule type" value="Genomic_DNA"/>
</dbReference>
<organism evidence="18 19">
    <name type="scientific">Dysgonomonas hofstadii</name>
    <dbReference type="NCBI Taxonomy" id="637886"/>
    <lineage>
        <taxon>Bacteria</taxon>
        <taxon>Pseudomonadati</taxon>
        <taxon>Bacteroidota</taxon>
        <taxon>Bacteroidia</taxon>
        <taxon>Bacteroidales</taxon>
        <taxon>Dysgonomonadaceae</taxon>
        <taxon>Dysgonomonas</taxon>
    </lineage>
</organism>
<dbReference type="GO" id="GO:0030976">
    <property type="term" value="F:thiamine pyrophosphate binding"/>
    <property type="evidence" value="ECO:0007669"/>
    <property type="project" value="UniProtKB-UniRule"/>
</dbReference>
<dbReference type="PANTHER" id="PTHR18968">
    <property type="entry name" value="THIAMINE PYROPHOSPHATE ENZYMES"/>
    <property type="match status" value="1"/>
</dbReference>
<dbReference type="PANTHER" id="PTHR18968:SF13">
    <property type="entry name" value="ACETOLACTATE SYNTHASE CATALYTIC SUBUNIT, MITOCHONDRIAL"/>
    <property type="match status" value="1"/>
</dbReference>
<evidence type="ECO:0000256" key="14">
    <source>
        <dbReference type="RuleBase" id="RU003591"/>
    </source>
</evidence>
<evidence type="ECO:0000256" key="12">
    <source>
        <dbReference type="ARBA" id="ARBA00023304"/>
    </source>
</evidence>
<comment type="catalytic activity">
    <reaction evidence="13 14">
        <text>2 pyruvate + H(+) = (2S)-2-acetolactate + CO2</text>
        <dbReference type="Rhea" id="RHEA:25249"/>
        <dbReference type="ChEBI" id="CHEBI:15361"/>
        <dbReference type="ChEBI" id="CHEBI:15378"/>
        <dbReference type="ChEBI" id="CHEBI:16526"/>
        <dbReference type="ChEBI" id="CHEBI:58476"/>
        <dbReference type="EC" id="2.2.1.6"/>
    </reaction>
</comment>
<dbReference type="CDD" id="cd02015">
    <property type="entry name" value="TPP_AHAS"/>
    <property type="match status" value="1"/>
</dbReference>
<evidence type="ECO:0000259" key="16">
    <source>
        <dbReference type="Pfam" id="PF02775"/>
    </source>
</evidence>
<evidence type="ECO:0000256" key="4">
    <source>
        <dbReference type="ARBA" id="ARBA00013145"/>
    </source>
</evidence>
<dbReference type="Gene3D" id="3.40.50.970">
    <property type="match status" value="2"/>
</dbReference>
<dbReference type="AlphaFoldDB" id="A0A840CGM3"/>
<evidence type="ECO:0000313" key="18">
    <source>
        <dbReference type="EMBL" id="MBB4035137.1"/>
    </source>
</evidence>
<feature type="domain" description="Thiamine pyrophosphate enzyme TPP-binding" evidence="16">
    <location>
        <begin position="394"/>
        <end position="541"/>
    </location>
</feature>
<dbReference type="GO" id="GO:0000287">
    <property type="term" value="F:magnesium ion binding"/>
    <property type="evidence" value="ECO:0007669"/>
    <property type="project" value="UniProtKB-UniRule"/>
</dbReference>
<dbReference type="Pfam" id="PF02775">
    <property type="entry name" value="TPP_enzyme_C"/>
    <property type="match status" value="1"/>
</dbReference>
<name>A0A840CGM3_9BACT</name>
<dbReference type="InterPro" id="IPR012001">
    <property type="entry name" value="Thiamin_PyroP_enz_TPP-bd_dom"/>
</dbReference>
<comment type="pathway">
    <text evidence="2 14">Amino-acid biosynthesis; L-valine biosynthesis; L-valine from pyruvate: step 1/4.</text>
</comment>
<dbReference type="GO" id="GO:0009097">
    <property type="term" value="P:isoleucine biosynthetic process"/>
    <property type="evidence" value="ECO:0007669"/>
    <property type="project" value="UniProtKB-UniPathway"/>
</dbReference>
<reference evidence="18 19" key="1">
    <citation type="submission" date="2020-08" db="EMBL/GenBank/DDBJ databases">
        <title>Genomic Encyclopedia of Type Strains, Phase IV (KMG-IV): sequencing the most valuable type-strain genomes for metagenomic binning, comparative biology and taxonomic classification.</title>
        <authorList>
            <person name="Goeker M."/>
        </authorList>
    </citation>
    <scope>NUCLEOTIDE SEQUENCE [LARGE SCALE GENOMIC DNA]</scope>
    <source>
        <strain evidence="18 19">DSM 104969</strain>
    </source>
</reference>
<dbReference type="Pfam" id="PF00205">
    <property type="entry name" value="TPP_enzyme_M"/>
    <property type="match status" value="1"/>
</dbReference>
<evidence type="ECO:0000256" key="13">
    <source>
        <dbReference type="ARBA" id="ARBA00048670"/>
    </source>
</evidence>
<evidence type="ECO:0000256" key="3">
    <source>
        <dbReference type="ARBA" id="ARBA00007812"/>
    </source>
</evidence>
<evidence type="ECO:0000256" key="8">
    <source>
        <dbReference type="ARBA" id="ARBA00022723"/>
    </source>
</evidence>
<keyword evidence="6" id="KW-0285">Flavoprotein</keyword>